<evidence type="ECO:0000256" key="1">
    <source>
        <dbReference type="SAM" id="SignalP"/>
    </source>
</evidence>
<keyword evidence="3" id="KW-1185">Reference proteome</keyword>
<accession>A0ABY4MD54</accession>
<keyword evidence="1" id="KW-0732">Signal</keyword>
<dbReference type="Gene3D" id="2.80.10.50">
    <property type="match status" value="3"/>
</dbReference>
<feature type="signal peptide" evidence="1">
    <location>
        <begin position="1"/>
        <end position="37"/>
    </location>
</feature>
<dbReference type="SUPFAM" id="SSF101898">
    <property type="entry name" value="NHL repeat"/>
    <property type="match status" value="1"/>
</dbReference>
<gene>
    <name evidence="2" type="ORF">K9S39_30480</name>
</gene>
<proteinExistence type="predicted"/>
<evidence type="ECO:0008006" key="4">
    <source>
        <dbReference type="Google" id="ProtNLM"/>
    </source>
</evidence>
<dbReference type="EMBL" id="CP086322">
    <property type="protein sequence ID" value="UQA95610.1"/>
    <property type="molecule type" value="Genomic_DNA"/>
</dbReference>
<sequence>MTTKWLFKGCSAPRARTAAICALVLGVMVAFAPTAVAAPGDLDTRFSSDGKTTTDFSGTPAQPDIANDVAVQPDGKIIAAGRGGLNLPVVGGTAQFALARYNPDGSLDATFGNGGKVQFRFFDAPNTQFARNVFVQSDGKVLVSGLAGPNEQTASAAVARLNPDGSLDTTFGGGDGKVTLNIGVGSGFRGIAQQSDGKIVAVGAANTDAFIARFNPDGSLDTTYGSSGTGWEKPTVLAASHFFDLRLDSSGRAVVAGFQTTADNTNAVLAARFTTSGRLDTSFNGVGFTAVPLTPLNDLAFGVDLDHSKIVLAGVANVNDPFNIEGNGKIGVVRLNSDGSLDTSFGGDGKVVTDVTAKVDQARDVQVQSTGKVVVSGMRGATSAFPADPVDGNTLVARYTKDGSLDTGFGTGGMVTTSFSGGPDVWRGSEIVGSRLVVAGGATVTKPDGTQGLSFAVARYRLS</sequence>
<evidence type="ECO:0000313" key="2">
    <source>
        <dbReference type="EMBL" id="UQA95610.1"/>
    </source>
</evidence>
<name>A0ABY4MD54_9ACTN</name>
<feature type="chain" id="PRO_5046761174" description="Delta-60 repeat protein" evidence="1">
    <location>
        <begin position="38"/>
        <end position="463"/>
    </location>
</feature>
<dbReference type="Pfam" id="PF17164">
    <property type="entry name" value="DUF5122"/>
    <property type="match status" value="6"/>
</dbReference>
<evidence type="ECO:0000313" key="3">
    <source>
        <dbReference type="Proteomes" id="UP000830115"/>
    </source>
</evidence>
<protein>
    <recommendedName>
        <fullName evidence="4">Delta-60 repeat protein</fullName>
    </recommendedName>
</protein>
<organism evidence="2 3">
    <name type="scientific">Streptomyces halobius</name>
    <dbReference type="NCBI Taxonomy" id="2879846"/>
    <lineage>
        <taxon>Bacteria</taxon>
        <taxon>Bacillati</taxon>
        <taxon>Actinomycetota</taxon>
        <taxon>Actinomycetes</taxon>
        <taxon>Kitasatosporales</taxon>
        <taxon>Streptomycetaceae</taxon>
        <taxon>Streptomyces</taxon>
    </lineage>
</organism>
<dbReference type="InterPro" id="IPR013431">
    <property type="entry name" value="Delta_60_rpt"/>
</dbReference>
<reference evidence="2" key="1">
    <citation type="submission" date="2021-10" db="EMBL/GenBank/DDBJ databases">
        <title>Streptomyces nigrumlapis sp.nov.,an antimicrobial producing actinobacterium isolated from Black Gobi rocks.</title>
        <authorList>
            <person name="Wen Y."/>
            <person name="Zhang W."/>
            <person name="Liu X.G."/>
        </authorList>
    </citation>
    <scope>NUCLEOTIDE SEQUENCE</scope>
    <source>
        <strain evidence="2">ST13-2-2</strain>
    </source>
</reference>
<dbReference type="Proteomes" id="UP000830115">
    <property type="component" value="Chromosome"/>
</dbReference>
<dbReference type="NCBIfam" id="TIGR02608">
    <property type="entry name" value="delta_60_rpt"/>
    <property type="match status" value="6"/>
</dbReference>
<dbReference type="RefSeq" id="WP_248866523.1">
    <property type="nucleotide sequence ID" value="NZ_CP086322.1"/>
</dbReference>